<feature type="compositionally biased region" description="Basic and acidic residues" evidence="2">
    <location>
        <begin position="477"/>
        <end position="501"/>
    </location>
</feature>
<dbReference type="PANTHER" id="PTHR23158:SF33">
    <property type="entry name" value="TRANSPORT AND GOLGI ORGANIZATION PROTEIN 1"/>
    <property type="match status" value="1"/>
</dbReference>
<name>A0A1D8NQV7_YARLL</name>
<protein>
    <submittedName>
        <fullName evidence="3">Uncharacterized protein</fullName>
    </submittedName>
</protein>
<proteinExistence type="predicted"/>
<dbReference type="PANTHER" id="PTHR23158">
    <property type="entry name" value="MELANOMA INHIBITORY ACTIVITY-RELATED"/>
    <property type="match status" value="1"/>
</dbReference>
<dbReference type="RefSeq" id="XP_506123.3">
    <property type="nucleotide sequence ID" value="XM_506123.3"/>
</dbReference>
<evidence type="ECO:0000313" key="4">
    <source>
        <dbReference type="Proteomes" id="UP000182444"/>
    </source>
</evidence>
<dbReference type="GeneID" id="2907746"/>
<keyword evidence="1" id="KW-0175">Coiled coil</keyword>
<accession>A0A1D8NQV7</accession>
<evidence type="ECO:0000256" key="1">
    <source>
        <dbReference type="ARBA" id="ARBA00023054"/>
    </source>
</evidence>
<reference evidence="3 4" key="1">
    <citation type="journal article" date="2016" name="PLoS ONE">
        <title>Sequence Assembly of Yarrowia lipolytica Strain W29/CLIB89 Shows Transposable Element Diversity.</title>
        <authorList>
            <person name="Magnan C."/>
            <person name="Yu J."/>
            <person name="Chang I."/>
            <person name="Jahn E."/>
            <person name="Kanomata Y."/>
            <person name="Wu J."/>
            <person name="Zeller M."/>
            <person name="Oakes M."/>
            <person name="Baldi P."/>
            <person name="Sandmeyer S."/>
        </authorList>
    </citation>
    <scope>NUCLEOTIDE SEQUENCE [LARGE SCALE GENOMIC DNA]</scope>
    <source>
        <strain evidence="4">CLIB89(W29)</strain>
    </source>
</reference>
<evidence type="ECO:0000313" key="3">
    <source>
        <dbReference type="EMBL" id="AOW07989.1"/>
    </source>
</evidence>
<organism evidence="3 4">
    <name type="scientific">Yarrowia lipolytica</name>
    <name type="common">Candida lipolytica</name>
    <dbReference type="NCBI Taxonomy" id="4952"/>
    <lineage>
        <taxon>Eukaryota</taxon>
        <taxon>Fungi</taxon>
        <taxon>Dikarya</taxon>
        <taxon>Ascomycota</taxon>
        <taxon>Saccharomycotina</taxon>
        <taxon>Dipodascomycetes</taxon>
        <taxon>Dipodascales</taxon>
        <taxon>Dipodascales incertae sedis</taxon>
        <taxon>Yarrowia</taxon>
    </lineage>
</organism>
<feature type="compositionally biased region" description="Basic and acidic residues" evidence="2">
    <location>
        <begin position="510"/>
        <end position="547"/>
    </location>
</feature>
<sequence length="831" mass="95061">MEDRLQQRVRETLSLPKVFDRLDSYFLFFSAWYRRVSKDYTLQEPEEYEKERQNAAFIVDNDSNTGEEVVRVTRDHVPWVVLAAHFMTGCSTNATYVSELLEKRLNIGRIPKEMVESIIAWSISGMHMDEKLALQALEARLDETESGRALTQSLKDKMQRTIWDKVFQHHLKNSQLNPICERPGVVFFALFPLSNANGYSLLFIDYLTKAATFSIPCKPKNALDLIRDIRVAVLDHLRAYGQPLALICMNPCRGTNGWLGSVLQKAFKHMVPFDTVVSIYELRARSLPSRIAEVFEEATTAVRDPNDTLKNSQPFCFLRTQNTHETWEHLVLGHFMTLQNRSFVRHPRDLESGATSDNMNICFHIIYEVNLSLPSSKISNEAWSCIFFPNPFPKAKLDLFKPEKMPRALENELKEVTALSLDFTLSPETPALPADMLEFDETSRRIVAFCFRKRRDRVLPKNFVEELELRKIKRARKDAEESEKRPVEEAADKKKQQEAEKQTSGLQNAEEEKMPLAEEPAERPAGEKRRLTAEAEKQGLAEAEAEKLTVTGVGRVRQTEETEKQILVGEEAGRLRQAEEEEIQGLGEEEVEVERAKPATEAKDAAEDESQRLAEECEEVGRHRQTEEGERLRLTKEERTKHADEEERAKQADQVMEAMASFTAEKKRLAEEAERERLADKAAEEQRLAIEAVDMERAEAEEQSRQEVAILDSPDDSESSQEIQVEKTAAEEVAENLRVQEEWRRQEAERQKEIEAILAAERKEKAAKEAEVEAETKANANIEAEAADTTLTEERQADLEDEEDLPPTNNPITAFLRTVKLALNRAPPPRK</sequence>
<dbReference type="KEGG" id="yli:2907746"/>
<dbReference type="VEuPathDB" id="FungiDB:YALI0_F32175g"/>
<dbReference type="Proteomes" id="UP000182444">
    <property type="component" value="Chromosome 1F"/>
</dbReference>
<gene>
    <name evidence="3" type="ORF">YALI1_F39891g</name>
</gene>
<feature type="region of interest" description="Disordered" evidence="2">
    <location>
        <begin position="474"/>
        <end position="654"/>
    </location>
</feature>
<feature type="region of interest" description="Disordered" evidence="2">
    <location>
        <begin position="697"/>
        <end position="729"/>
    </location>
</feature>
<feature type="region of interest" description="Disordered" evidence="2">
    <location>
        <begin position="769"/>
        <end position="811"/>
    </location>
</feature>
<dbReference type="EMBL" id="CP017558">
    <property type="protein sequence ID" value="AOW07989.1"/>
    <property type="molecule type" value="Genomic_DNA"/>
</dbReference>
<feature type="compositionally biased region" description="Basic and acidic residues" evidence="2">
    <location>
        <begin position="593"/>
        <end position="651"/>
    </location>
</feature>
<feature type="compositionally biased region" description="Acidic residues" evidence="2">
    <location>
        <begin position="579"/>
        <end position="592"/>
    </location>
</feature>
<dbReference type="VEuPathDB" id="FungiDB:YALI1_F39891g"/>
<dbReference type="InterPro" id="IPR051500">
    <property type="entry name" value="cTAGE_MIA/OTOR"/>
</dbReference>
<dbReference type="AlphaFoldDB" id="A0A1D8NQV7"/>
<evidence type="ECO:0000256" key="2">
    <source>
        <dbReference type="SAM" id="MobiDB-lite"/>
    </source>
</evidence>